<keyword evidence="2" id="KW-1185">Reference proteome</keyword>
<sequence>MIVQKIISKIPLKLPYICGTIKEQVKNIYDSKIVDTDLLKIGINNGYQQVISGPKAYISTITVGYVPNKEFYSIFGDGTPSSIYNLKNDYWAQYADTISPALYIDNKIIYEWNGALTSIGKTQYLNIASVSSNETFEDTKEILVGSVNCISTDNQNISAQSLLTAYGKMPLTDEEQAKVNESNVYNDKYIGNFLSLIGTTYFTQLDIENKVLAGANRIYAERYLSYGVFSYEPCVTVSAFSKDIEKKGSFSADILGNYASTVSYRNNADDEYAYRFASGYVSSYLESLVLDELVGIGSLSTAKIFSFASSQGIEIKYISAANKDEIDSLDIYESDKSEVLSAVNNGQTVIVPEKNITFGNWTGTGYIIIDDSENSFAFKLTNGLNGAVNTDYVTADMIGANLCEILEFFFAFQALSAGAAMLATGNIVGSVVMFVLTASLAISAVTYWNDSLKLYNKAMNGDALAAAELAARTKSRCIEDFIFVALGELAEPIAKVFMKIPFVQRLIGSISGAVWELNNKVIASSELYQRYLLKQYAKEEVAKVCGYEVSKKISPELLDSIFKSGQASDIVAILSKYDDEAIVAINKILDKDAVATLIRDYGDDGVKVAVKGGNNLVGALAKLDDAALERFMGIASKQDREFFKLFENCDRFTDDLISLVNKKGGINFNEVEIHGIINTEIDEIDFATKVIYEDKNARGLYIENPDVPQTETQWANKQILKKGENRIKALSQNEFSVYIDGEEYSFLSSELKDVRSYVFRINADTPELRIAVEDCLEQLRILYPDYNFSAVYGG</sequence>
<name>A0ABP1WJY4_9FIRM</name>
<dbReference type="Proteomes" id="UP000027600">
    <property type="component" value="Chromosome I"/>
</dbReference>
<evidence type="ECO:0000313" key="2">
    <source>
        <dbReference type="Proteomes" id="UP000027600"/>
    </source>
</evidence>
<proteinExistence type="predicted"/>
<dbReference type="EMBL" id="HF545616">
    <property type="protein sequence ID" value="CCO05140.1"/>
    <property type="molecule type" value="Genomic_DNA"/>
</dbReference>
<accession>A0ABP1WJY4</accession>
<organism evidence="1 2">
    <name type="scientific">Ruminococcus bicirculans</name>
    <name type="common">ex Wegman et al. 2014</name>
    <dbReference type="NCBI Taxonomy" id="1160721"/>
    <lineage>
        <taxon>Bacteria</taxon>
        <taxon>Bacillati</taxon>
        <taxon>Bacillota</taxon>
        <taxon>Clostridia</taxon>
        <taxon>Eubacteriales</taxon>
        <taxon>Oscillospiraceae</taxon>
        <taxon>Ruminococcus</taxon>
    </lineage>
</organism>
<reference evidence="1 2" key="1">
    <citation type="journal article" date="2014" name="Int. J. Syst. Evol. Microbiol.">
        <title>Complete genome of a new Firmicutes species belonging to the dominant human colonic microbiota ('Ruminococcus bicirculans') reveals two chromosomes and a selective capacity to utilize plant glucans.</title>
        <authorList>
            <consortium name="NISC Comparative Sequencing Program"/>
            <person name="Wegmann U."/>
            <person name="Louis P."/>
            <person name="Goesmann A."/>
            <person name="Henrissat B."/>
            <person name="Duncan S.H."/>
            <person name="Flint H.J."/>
        </authorList>
    </citation>
    <scope>NUCLEOTIDE SEQUENCE [LARGE SCALE GENOMIC DNA]</scope>
    <source>
        <strain evidence="1 2">80/3</strain>
    </source>
</reference>
<gene>
    <name evidence="1" type="ORF">RBI_I01428</name>
</gene>
<evidence type="ECO:0000313" key="1">
    <source>
        <dbReference type="EMBL" id="CCO05140.1"/>
    </source>
</evidence>
<protein>
    <submittedName>
        <fullName evidence="1">Uncharacterized protein</fullName>
    </submittedName>
</protein>